<gene>
    <name evidence="2" type="ORF">SAMN05421823_11566</name>
</gene>
<accession>A0A1G9U2M6</accession>
<evidence type="ECO:0000313" key="3">
    <source>
        <dbReference type="Proteomes" id="UP000198510"/>
    </source>
</evidence>
<dbReference type="Pfam" id="PF13572">
    <property type="entry name" value="DUF4134"/>
    <property type="match status" value="1"/>
</dbReference>
<name>A0A1G9U2M6_9BACT</name>
<dbReference type="InterPro" id="IPR025408">
    <property type="entry name" value="DUF4134"/>
</dbReference>
<keyword evidence="1" id="KW-1133">Transmembrane helix</keyword>
<dbReference type="OrthoDB" id="1029065at2"/>
<keyword evidence="1" id="KW-0812">Transmembrane</keyword>
<dbReference type="EMBL" id="FNFO01000015">
    <property type="protein sequence ID" value="SDM54156.1"/>
    <property type="molecule type" value="Genomic_DNA"/>
</dbReference>
<sequence>MNYSSDRFAKRRRNSWRWLLIGLLSTHRVQAQGGQNAINAATTELQTMVDPVSNFILVLGAIIGLIGGVRVFIKWNNGDQDVQKAIMGWFGSCLFLIIVGVVIKAFFG</sequence>
<proteinExistence type="predicted"/>
<dbReference type="STRING" id="1075417.SAMN05421823_11566"/>
<organism evidence="2 3">
    <name type="scientific">Catalinimonas alkaloidigena</name>
    <dbReference type="NCBI Taxonomy" id="1075417"/>
    <lineage>
        <taxon>Bacteria</taxon>
        <taxon>Pseudomonadati</taxon>
        <taxon>Bacteroidota</taxon>
        <taxon>Cytophagia</taxon>
        <taxon>Cytophagales</taxon>
        <taxon>Catalimonadaceae</taxon>
        <taxon>Catalinimonas</taxon>
    </lineage>
</organism>
<feature type="transmembrane region" description="Helical" evidence="1">
    <location>
        <begin position="85"/>
        <end position="107"/>
    </location>
</feature>
<dbReference type="AlphaFoldDB" id="A0A1G9U2M6"/>
<feature type="transmembrane region" description="Helical" evidence="1">
    <location>
        <begin position="55"/>
        <end position="73"/>
    </location>
</feature>
<keyword evidence="3" id="KW-1185">Reference proteome</keyword>
<dbReference type="RefSeq" id="WP_089688126.1">
    <property type="nucleotide sequence ID" value="NZ_FNFO01000015.1"/>
</dbReference>
<evidence type="ECO:0000313" key="2">
    <source>
        <dbReference type="EMBL" id="SDM54156.1"/>
    </source>
</evidence>
<reference evidence="2 3" key="1">
    <citation type="submission" date="2016-10" db="EMBL/GenBank/DDBJ databases">
        <authorList>
            <person name="de Groot N.N."/>
        </authorList>
    </citation>
    <scope>NUCLEOTIDE SEQUENCE [LARGE SCALE GENOMIC DNA]</scope>
    <source>
        <strain evidence="2 3">DSM 25186</strain>
    </source>
</reference>
<dbReference type="Proteomes" id="UP000198510">
    <property type="component" value="Unassembled WGS sequence"/>
</dbReference>
<evidence type="ECO:0000256" key="1">
    <source>
        <dbReference type="SAM" id="Phobius"/>
    </source>
</evidence>
<protein>
    <submittedName>
        <fullName evidence="2">Uncharacterized protein</fullName>
    </submittedName>
</protein>
<keyword evidence="1" id="KW-0472">Membrane</keyword>